<organism evidence="1 2">
    <name type="scientific">Puccinia sorghi</name>
    <dbReference type="NCBI Taxonomy" id="27349"/>
    <lineage>
        <taxon>Eukaryota</taxon>
        <taxon>Fungi</taxon>
        <taxon>Dikarya</taxon>
        <taxon>Basidiomycota</taxon>
        <taxon>Pucciniomycotina</taxon>
        <taxon>Pucciniomycetes</taxon>
        <taxon>Pucciniales</taxon>
        <taxon>Pucciniaceae</taxon>
        <taxon>Puccinia</taxon>
    </lineage>
</organism>
<dbReference type="VEuPathDB" id="FungiDB:VP01_3258g1"/>
<sequence length="376" mass="42744">MYVCGLIDFQSSTPNRKTKLKLIVSLQEFHKLFNKKTMSSACNKGLCPVTSTLPEHSTCVRFSSSIRAKPPFIKEELNLKILTDSVFLRASYPSPFFLLQSEGLRDMIYNQLLGVGMNGEFCSIQIFKLDEMMMHKMIIFIDIIPLLLDGGKKTTKVQLLIIIFIIIRKRAKLKRTLSLFWKGLVSPLDKTGNRGTRATLWNMCVQNRLLSLFSGLSLMCAMHTTYKSGYAVCYSYKSTFSILNKKGLTRENKSDMVKELEGRHLSLEKGALFFPATSLPNTNMHLIIVSLIIVYDTPCRCREFSKIHGTSFIRKMYGEYMPGEVQKTVGSHLFSTCQPSSCVCLASDHSFIMIDELILMEPRQIQTKCILLLVNF</sequence>
<keyword evidence="2" id="KW-1185">Reference proteome</keyword>
<gene>
    <name evidence="1" type="ORF">VP01_3258g1</name>
</gene>
<accession>A0A0L6UXW5</accession>
<comment type="caution">
    <text evidence="1">The sequence shown here is derived from an EMBL/GenBank/DDBJ whole genome shotgun (WGS) entry which is preliminary data.</text>
</comment>
<proteinExistence type="predicted"/>
<reference evidence="1 2" key="1">
    <citation type="submission" date="2015-08" db="EMBL/GenBank/DDBJ databases">
        <title>Next Generation Sequencing and Analysis of the Genome of Puccinia sorghi L Schw, the Causal Agent of Maize Common Rust.</title>
        <authorList>
            <person name="Rochi L."/>
            <person name="Burguener G."/>
            <person name="Darino M."/>
            <person name="Turjanski A."/>
            <person name="Kreff E."/>
            <person name="Dieguez M.J."/>
            <person name="Sacco F."/>
        </authorList>
    </citation>
    <scope>NUCLEOTIDE SEQUENCE [LARGE SCALE GENOMIC DNA]</scope>
    <source>
        <strain evidence="1 2">RO10H11247</strain>
    </source>
</reference>
<evidence type="ECO:0000313" key="1">
    <source>
        <dbReference type="EMBL" id="KNZ53381.1"/>
    </source>
</evidence>
<protein>
    <submittedName>
        <fullName evidence="1">Uncharacterized protein</fullName>
    </submittedName>
</protein>
<dbReference type="EMBL" id="LAVV01008233">
    <property type="protein sequence ID" value="KNZ53381.1"/>
    <property type="molecule type" value="Genomic_DNA"/>
</dbReference>
<evidence type="ECO:0000313" key="2">
    <source>
        <dbReference type="Proteomes" id="UP000037035"/>
    </source>
</evidence>
<dbReference type="Proteomes" id="UP000037035">
    <property type="component" value="Unassembled WGS sequence"/>
</dbReference>
<name>A0A0L6UXW5_9BASI</name>
<dbReference type="AlphaFoldDB" id="A0A0L6UXW5"/>